<dbReference type="EMBL" id="UINC01021322">
    <property type="protein sequence ID" value="SVA88639.1"/>
    <property type="molecule type" value="Genomic_DNA"/>
</dbReference>
<proteinExistence type="predicted"/>
<evidence type="ECO:0000313" key="2">
    <source>
        <dbReference type="EMBL" id="SVA88639.1"/>
    </source>
</evidence>
<accession>A0A381ZHG4</accession>
<dbReference type="Pfam" id="PF09084">
    <property type="entry name" value="NMT1"/>
    <property type="match status" value="1"/>
</dbReference>
<feature type="non-terminal residue" evidence="2">
    <location>
        <position position="113"/>
    </location>
</feature>
<dbReference type="SUPFAM" id="SSF53850">
    <property type="entry name" value="Periplasmic binding protein-like II"/>
    <property type="match status" value="1"/>
</dbReference>
<protein>
    <recommendedName>
        <fullName evidence="1">SsuA/THI5-like domain-containing protein</fullName>
    </recommendedName>
</protein>
<feature type="domain" description="SsuA/THI5-like" evidence="1">
    <location>
        <begin position="53"/>
        <end position="108"/>
    </location>
</feature>
<reference evidence="2" key="1">
    <citation type="submission" date="2018-05" db="EMBL/GenBank/DDBJ databases">
        <authorList>
            <person name="Lanie J.A."/>
            <person name="Ng W.-L."/>
            <person name="Kazmierczak K.M."/>
            <person name="Andrzejewski T.M."/>
            <person name="Davidsen T.M."/>
            <person name="Wayne K.J."/>
            <person name="Tettelin H."/>
            <person name="Glass J.I."/>
            <person name="Rusch D."/>
            <person name="Podicherti R."/>
            <person name="Tsui H.-C.T."/>
            <person name="Winkler M.E."/>
        </authorList>
    </citation>
    <scope>NUCLEOTIDE SEQUENCE</scope>
</reference>
<dbReference type="InterPro" id="IPR015168">
    <property type="entry name" value="SsuA/THI5"/>
</dbReference>
<name>A0A381ZHG4_9ZZZZ</name>
<dbReference type="Gene3D" id="3.40.190.10">
    <property type="entry name" value="Periplasmic binding protein-like II"/>
    <property type="match status" value="1"/>
</dbReference>
<dbReference type="AlphaFoldDB" id="A0A381ZHG4"/>
<sequence length="113" mass="12103">MSYQKPIDASTRGAALIGAFFLLIIFTSFSSTITHGADAVSFNLAWVPQGSTSGVLVAIENGYYEEVNLEVTAVRGYGGNRTINELDQGLFDFAYGNPIGIILNRANGGHTRL</sequence>
<gene>
    <name evidence="2" type="ORF">METZ01_LOCUS141493</name>
</gene>
<organism evidence="2">
    <name type="scientific">marine metagenome</name>
    <dbReference type="NCBI Taxonomy" id="408172"/>
    <lineage>
        <taxon>unclassified sequences</taxon>
        <taxon>metagenomes</taxon>
        <taxon>ecological metagenomes</taxon>
    </lineage>
</organism>
<evidence type="ECO:0000259" key="1">
    <source>
        <dbReference type="Pfam" id="PF09084"/>
    </source>
</evidence>